<name>A0A378XVL7_PAEPO</name>
<organism evidence="1 2">
    <name type="scientific">Paenibacillus polymyxa</name>
    <name type="common">Bacillus polymyxa</name>
    <dbReference type="NCBI Taxonomy" id="1406"/>
    <lineage>
        <taxon>Bacteria</taxon>
        <taxon>Bacillati</taxon>
        <taxon>Bacillota</taxon>
        <taxon>Bacilli</taxon>
        <taxon>Bacillales</taxon>
        <taxon>Paenibacillaceae</taxon>
        <taxon>Paenibacillus</taxon>
    </lineage>
</organism>
<evidence type="ECO:0000313" key="2">
    <source>
        <dbReference type="Proteomes" id="UP000254400"/>
    </source>
</evidence>
<dbReference type="Proteomes" id="UP000254400">
    <property type="component" value="Unassembled WGS sequence"/>
</dbReference>
<sequence length="29" mass="3353">MSLQEVLERQAIDLPDDTLEALLIHSMDR</sequence>
<proteinExistence type="predicted"/>
<protein>
    <submittedName>
        <fullName evidence="1">Uncharacterized protein</fullName>
    </submittedName>
</protein>
<dbReference type="AlphaFoldDB" id="A0A378XVL7"/>
<gene>
    <name evidence="1" type="ORF">NCTC10343_01482</name>
</gene>
<reference evidence="1 2" key="1">
    <citation type="submission" date="2018-06" db="EMBL/GenBank/DDBJ databases">
        <authorList>
            <consortium name="Pathogen Informatics"/>
            <person name="Doyle S."/>
        </authorList>
    </citation>
    <scope>NUCLEOTIDE SEQUENCE [LARGE SCALE GENOMIC DNA]</scope>
    <source>
        <strain evidence="1 2">NCTC10343</strain>
    </source>
</reference>
<evidence type="ECO:0000313" key="1">
    <source>
        <dbReference type="EMBL" id="SUA67997.1"/>
    </source>
</evidence>
<accession>A0A378XVL7</accession>
<dbReference type="EMBL" id="UGSC01000001">
    <property type="protein sequence ID" value="SUA67997.1"/>
    <property type="molecule type" value="Genomic_DNA"/>
</dbReference>